<evidence type="ECO:0000313" key="1">
    <source>
        <dbReference type="EMBL" id="MDQ2092608.1"/>
    </source>
</evidence>
<dbReference type="AlphaFoldDB" id="A0AAJ1U7Q1"/>
<gene>
    <name evidence="1" type="ORF">NOI20_00615</name>
</gene>
<comment type="caution">
    <text evidence="1">The sequence shown here is derived from an EMBL/GenBank/DDBJ whole genome shotgun (WGS) entry which is preliminary data.</text>
</comment>
<evidence type="ECO:0000313" key="2">
    <source>
        <dbReference type="Proteomes" id="UP001227162"/>
    </source>
</evidence>
<reference evidence="1" key="1">
    <citation type="submission" date="2022-07" db="EMBL/GenBank/DDBJ databases">
        <authorList>
            <person name="Otstavnykh N."/>
            <person name="Isaeva M."/>
            <person name="Bystritskaya E."/>
        </authorList>
    </citation>
    <scope>NUCLEOTIDE SEQUENCE</scope>
    <source>
        <strain evidence="1">10Alg 79</strain>
    </source>
</reference>
<dbReference type="RefSeq" id="WP_317624233.1">
    <property type="nucleotide sequence ID" value="NZ_JANFFA010000001.1"/>
</dbReference>
<protein>
    <submittedName>
        <fullName evidence="1">Amidophosphoribosyltransferase</fullName>
    </submittedName>
</protein>
<organism evidence="1 2">
    <name type="scientific">Rhodalgimonas zhirmunskyi</name>
    <dbReference type="NCBI Taxonomy" id="2964767"/>
    <lineage>
        <taxon>Bacteria</taxon>
        <taxon>Pseudomonadati</taxon>
        <taxon>Pseudomonadota</taxon>
        <taxon>Alphaproteobacteria</taxon>
        <taxon>Rhodobacterales</taxon>
        <taxon>Roseobacteraceae</taxon>
        <taxon>Rhodalgimonas</taxon>
    </lineage>
</organism>
<keyword evidence="2" id="KW-1185">Reference proteome</keyword>
<proteinExistence type="predicted"/>
<name>A0AAJ1U7Q1_9RHOB</name>
<accession>A0AAJ1U7Q1</accession>
<dbReference type="Proteomes" id="UP001227162">
    <property type="component" value="Unassembled WGS sequence"/>
</dbReference>
<reference evidence="1" key="2">
    <citation type="submission" date="2023-04" db="EMBL/GenBank/DDBJ databases">
        <title>'Rhodoalgimonas zhirmunskyi' gen. nov., isolated from a red alga.</title>
        <authorList>
            <person name="Nedashkovskaya O.I."/>
            <person name="Otstavnykh N.Y."/>
            <person name="Bystritskaya E.P."/>
            <person name="Balabanova L.A."/>
            <person name="Isaeva M.P."/>
        </authorList>
    </citation>
    <scope>NUCLEOTIDE SEQUENCE</scope>
    <source>
        <strain evidence="1">10Alg 79</strain>
    </source>
</reference>
<dbReference type="EMBL" id="JANFFA010000001">
    <property type="protein sequence ID" value="MDQ2092608.1"/>
    <property type="molecule type" value="Genomic_DNA"/>
</dbReference>
<sequence>MAQSDTNDTGATPEQLKAAEIATTEARLNLRKTILLGTFGSESAPGALLRLPSGDVIRVNKGDPVAGGEIAAIDAGSVIIAHGGRTTVLTAPR</sequence>